<dbReference type="InterPro" id="IPR027372">
    <property type="entry name" value="Phytase-like_dom"/>
</dbReference>
<dbReference type="PROSITE" id="PS50847">
    <property type="entry name" value="GRAM_POS_ANCHORING"/>
    <property type="match status" value="1"/>
</dbReference>
<keyword evidence="5" id="KW-1133">Transmembrane helix</keyword>
<dbReference type="Pfam" id="PF13449">
    <property type="entry name" value="Phytase-like"/>
    <property type="match status" value="1"/>
</dbReference>
<feature type="domain" description="Gram-positive cocci surface proteins LPxTG" evidence="7">
    <location>
        <begin position="780"/>
        <end position="814"/>
    </location>
</feature>
<proteinExistence type="predicted"/>
<keyword evidence="2" id="KW-0964">Secreted</keyword>
<dbReference type="PANTHER" id="PTHR46928:SF1">
    <property type="entry name" value="MESENCHYME-SPECIFIC CELL SURFACE GLYCOPROTEIN"/>
    <property type="match status" value="1"/>
</dbReference>
<name>A0A2M9BU50_9MICO</name>
<feature type="chain" id="PRO_5014663830" evidence="6">
    <location>
        <begin position="34"/>
        <end position="814"/>
    </location>
</feature>
<reference evidence="8 9" key="1">
    <citation type="submission" date="2017-11" db="EMBL/GenBank/DDBJ databases">
        <title>Genomic Encyclopedia of Archaeal and Bacterial Type Strains, Phase II (KMG-II): From Individual Species to Whole Genera.</title>
        <authorList>
            <person name="Goeker M."/>
        </authorList>
    </citation>
    <scope>NUCLEOTIDE SEQUENCE [LARGE SCALE GENOMIC DNA]</scope>
    <source>
        <strain evidence="8 9">DSM 25625</strain>
    </source>
</reference>
<keyword evidence="5" id="KW-0472">Membrane</keyword>
<dbReference type="Proteomes" id="UP000230161">
    <property type="component" value="Unassembled WGS sequence"/>
</dbReference>
<evidence type="ECO:0000256" key="5">
    <source>
        <dbReference type="SAM" id="Phobius"/>
    </source>
</evidence>
<feature type="signal peptide" evidence="6">
    <location>
        <begin position="1"/>
        <end position="33"/>
    </location>
</feature>
<dbReference type="InterPro" id="IPR052956">
    <property type="entry name" value="Mesenchyme-surface_protein"/>
</dbReference>
<dbReference type="SUPFAM" id="SSF75011">
    <property type="entry name" value="3-carboxy-cis,cis-mucoante lactonizing enzyme"/>
    <property type="match status" value="1"/>
</dbReference>
<dbReference type="OrthoDB" id="1016457at2"/>
<protein>
    <submittedName>
        <fullName evidence="8">LPXTG-motif cell wall-anchored protein</fullName>
    </submittedName>
</protein>
<dbReference type="Gene3D" id="2.130.10.10">
    <property type="entry name" value="YVTN repeat-like/Quinoprotein amine dehydrogenase"/>
    <property type="match status" value="1"/>
</dbReference>
<keyword evidence="4" id="KW-0572">Peptidoglycan-anchor</keyword>
<keyword evidence="5" id="KW-0812">Transmembrane</keyword>
<evidence type="ECO:0000259" key="7">
    <source>
        <dbReference type="PROSITE" id="PS50847"/>
    </source>
</evidence>
<dbReference type="AlphaFoldDB" id="A0A2M9BU50"/>
<evidence type="ECO:0000256" key="6">
    <source>
        <dbReference type="SAM" id="SignalP"/>
    </source>
</evidence>
<evidence type="ECO:0000256" key="3">
    <source>
        <dbReference type="ARBA" id="ARBA00022729"/>
    </source>
</evidence>
<evidence type="ECO:0000313" key="8">
    <source>
        <dbReference type="EMBL" id="PJJ61474.1"/>
    </source>
</evidence>
<keyword evidence="9" id="KW-1185">Reference proteome</keyword>
<evidence type="ECO:0000256" key="4">
    <source>
        <dbReference type="ARBA" id="ARBA00023088"/>
    </source>
</evidence>
<accession>A0A2M9BU50</accession>
<dbReference type="InterPro" id="IPR055188">
    <property type="entry name" value="Choice_anch_I"/>
</dbReference>
<evidence type="ECO:0000256" key="2">
    <source>
        <dbReference type="ARBA" id="ARBA00022525"/>
    </source>
</evidence>
<sequence length="814" mass="85061">MGVSSSVRGGAVVAASVAAIMVTGAVALPAANAAEEGQSYFNRVATVPAYLNATPVGGPAVAEISTVTPDGNTVITTDAVGDQIAFYDITDAHAPVAAGAVPVDGSPTSVYAVGDYILAVVDGSDGDFVNPSGHVSVLAADGDHEVLETIELGGQPDSIDMTSDGKYAVIAMENQRDEEFTPEGKEEGDLPQLPSGELVILTLDGAPADWELRRVALAGLSGLTEAEDAETEYVTISPDDSTVAVTLQENNGVAFVDIESAAVTSHFSAGTSSLSGIDTEDDGALSLTGSFTDVPREPDSIGWIGNDLVATANEGDWLGGTRGWTIFDAQTGDVVFDSGTDMEYLAIQHALYPDSRSDAKGTEPEGLLSATFDGVPYVFVGSERGNFVAVYDVTDPTQPRFVQILPSTNGPEGLLAIPERDLLVVSSEEDDAEISMRATVQVYEFGADKPFFPSLRSEYVDEKPIAWGAQSGLTADPNDPGILYSVSDNAYAPSLIYTIDVTEEPAVITEARPVTVDGENAALDLEGIFARPAGGYWAVSEGATGPENHLLLLDDAAAVIDDIELPATVADALGKWGFEGVSAQVVGENEYVWTALQRELSTDPAGTVRLARYDVEAGSWDFFGYELDAVSDASNTADWMGLSEITVFAGKLAVIERDKLNGEKAAIKRIYSVELPTGPGLSADDADGELPVLEKTLRHDVLPDMKATHGWTQEKLEGFTVGTDGQAYAVTDNDGVNDATGETVFLRLGSADVMFGLVPDDGGDGGTGEGTDPAGEVEKLPSTGADAMLWLAAGGILLAGGIATTFLVRRRRLS</sequence>
<organism evidence="8 9">
    <name type="scientific">Compostimonas suwonensis</name>
    <dbReference type="NCBI Taxonomy" id="1048394"/>
    <lineage>
        <taxon>Bacteria</taxon>
        <taxon>Bacillati</taxon>
        <taxon>Actinomycetota</taxon>
        <taxon>Actinomycetes</taxon>
        <taxon>Micrococcales</taxon>
        <taxon>Microbacteriaceae</taxon>
        <taxon>Compostimonas</taxon>
    </lineage>
</organism>
<evidence type="ECO:0000256" key="1">
    <source>
        <dbReference type="ARBA" id="ARBA00022512"/>
    </source>
</evidence>
<dbReference type="Pfam" id="PF00746">
    <property type="entry name" value="Gram_pos_anchor"/>
    <property type="match status" value="1"/>
</dbReference>
<keyword evidence="1" id="KW-0134">Cell wall</keyword>
<keyword evidence="3 6" id="KW-0732">Signal</keyword>
<dbReference type="EMBL" id="PGFB01000004">
    <property type="protein sequence ID" value="PJJ61474.1"/>
    <property type="molecule type" value="Genomic_DNA"/>
</dbReference>
<dbReference type="Pfam" id="PF22494">
    <property type="entry name" value="choice_anch_I"/>
    <property type="match status" value="1"/>
</dbReference>
<gene>
    <name evidence="8" type="ORF">CLV54_2419</name>
</gene>
<dbReference type="PANTHER" id="PTHR46928">
    <property type="entry name" value="MESENCHYME-SPECIFIC CELL SURFACE GLYCOPROTEIN"/>
    <property type="match status" value="1"/>
</dbReference>
<evidence type="ECO:0000313" key="9">
    <source>
        <dbReference type="Proteomes" id="UP000230161"/>
    </source>
</evidence>
<feature type="transmembrane region" description="Helical" evidence="5">
    <location>
        <begin position="787"/>
        <end position="808"/>
    </location>
</feature>
<comment type="caution">
    <text evidence="8">The sequence shown here is derived from an EMBL/GenBank/DDBJ whole genome shotgun (WGS) entry which is preliminary data.</text>
</comment>
<dbReference type="RefSeq" id="WP_100345503.1">
    <property type="nucleotide sequence ID" value="NZ_PGFB01000004.1"/>
</dbReference>
<dbReference type="InterPro" id="IPR015943">
    <property type="entry name" value="WD40/YVTN_repeat-like_dom_sf"/>
</dbReference>
<dbReference type="NCBIfam" id="TIGR01167">
    <property type="entry name" value="LPXTG_anchor"/>
    <property type="match status" value="1"/>
</dbReference>
<dbReference type="InterPro" id="IPR019931">
    <property type="entry name" value="LPXTG_anchor"/>
</dbReference>